<organism evidence="4 5">
    <name type="scientific">Monoraphidium neglectum</name>
    <dbReference type="NCBI Taxonomy" id="145388"/>
    <lineage>
        <taxon>Eukaryota</taxon>
        <taxon>Viridiplantae</taxon>
        <taxon>Chlorophyta</taxon>
        <taxon>core chlorophytes</taxon>
        <taxon>Chlorophyceae</taxon>
        <taxon>CS clade</taxon>
        <taxon>Sphaeropleales</taxon>
        <taxon>Selenastraceae</taxon>
        <taxon>Monoraphidium</taxon>
    </lineage>
</organism>
<keyword evidence="4" id="KW-0378">Hydrolase</keyword>
<evidence type="ECO:0000313" key="4">
    <source>
        <dbReference type="EMBL" id="KIZ04807.1"/>
    </source>
</evidence>
<sequence length="272" mass="28255">MMSEIAARGPITCGISAPDDFVFKYHSGRQGGVYVDNSGAGAAPQLLGPAGFAAARGGVWEVQFGRLAAADAARGVRAPLLARARRCDTEIDHDVEVVGWGVDDQSGLKYWLVRNSWGTYWGELGFFKVQRGAGGNGALQIESGDCWYGVPEHSIEDAVADGDLEGSMYGLKLGAALCKAGLHAAGGSPHAATTPNWRRKDKALPTDRLEQAWGEWPPLQRALEEPAPPKDGAAAAAPPLGPEAGRWWAALGGAARALGWGAAAADGAVAAS</sequence>
<dbReference type="EC" id="3.4.18.1" evidence="4"/>
<dbReference type="SUPFAM" id="SSF54001">
    <property type="entry name" value="Cysteine proteinases"/>
    <property type="match status" value="1"/>
</dbReference>
<dbReference type="EMBL" id="KK100603">
    <property type="protein sequence ID" value="KIZ04807.1"/>
    <property type="molecule type" value="Genomic_DNA"/>
</dbReference>
<name>A0A0D2MWG1_9CHLO</name>
<accession>A0A0D2MWG1</accession>
<dbReference type="GeneID" id="25736022"/>
<dbReference type="OrthoDB" id="190265at2759"/>
<feature type="compositionally biased region" description="Low complexity" evidence="2">
    <location>
        <begin position="230"/>
        <end position="241"/>
    </location>
</feature>
<dbReference type="GO" id="GO:0006508">
    <property type="term" value="P:proteolysis"/>
    <property type="evidence" value="ECO:0007669"/>
    <property type="project" value="InterPro"/>
</dbReference>
<protein>
    <submittedName>
        <fullName evidence="4">Cathepsin X</fullName>
        <ecNumber evidence="4">3.4.18.1</ecNumber>
    </submittedName>
</protein>
<dbReference type="Pfam" id="PF00112">
    <property type="entry name" value="Peptidase_C1"/>
    <property type="match status" value="1"/>
</dbReference>
<comment type="similarity">
    <text evidence="1">Belongs to the peptidase C1 family.</text>
</comment>
<evidence type="ECO:0000256" key="2">
    <source>
        <dbReference type="SAM" id="MobiDB-lite"/>
    </source>
</evidence>
<dbReference type="InterPro" id="IPR000668">
    <property type="entry name" value="Peptidase_C1A_C"/>
</dbReference>
<evidence type="ECO:0000256" key="1">
    <source>
        <dbReference type="ARBA" id="ARBA00008455"/>
    </source>
</evidence>
<dbReference type="Gene3D" id="3.90.70.10">
    <property type="entry name" value="Cysteine proteinases"/>
    <property type="match status" value="1"/>
</dbReference>
<dbReference type="InterPro" id="IPR025661">
    <property type="entry name" value="Pept_asp_AS"/>
</dbReference>
<evidence type="ECO:0000259" key="3">
    <source>
        <dbReference type="Pfam" id="PF00112"/>
    </source>
</evidence>
<dbReference type="AlphaFoldDB" id="A0A0D2MWG1"/>
<dbReference type="PANTHER" id="PTHR12411">
    <property type="entry name" value="CYSTEINE PROTEASE FAMILY C1-RELATED"/>
    <property type="match status" value="1"/>
</dbReference>
<keyword evidence="4" id="KW-0121">Carboxypeptidase</keyword>
<proteinExistence type="inferred from homology"/>
<reference evidence="4 5" key="1">
    <citation type="journal article" date="2013" name="BMC Genomics">
        <title>Reconstruction of the lipid metabolism for the microalga Monoraphidium neglectum from its genome sequence reveals characteristics suitable for biofuel production.</title>
        <authorList>
            <person name="Bogen C."/>
            <person name="Al-Dilaimi A."/>
            <person name="Albersmeier A."/>
            <person name="Wichmann J."/>
            <person name="Grundmann M."/>
            <person name="Rupp O."/>
            <person name="Lauersen K.J."/>
            <person name="Blifernez-Klassen O."/>
            <person name="Kalinowski J."/>
            <person name="Goesmann A."/>
            <person name="Mussgnug J.H."/>
            <person name="Kruse O."/>
        </authorList>
    </citation>
    <scope>NUCLEOTIDE SEQUENCE [LARGE SCALE GENOMIC DNA]</scope>
    <source>
        <strain evidence="4 5">SAG 48.87</strain>
    </source>
</reference>
<gene>
    <name evidence="4" type="ORF">MNEG_3144</name>
</gene>
<dbReference type="InterPro" id="IPR038765">
    <property type="entry name" value="Papain-like_cys_pep_sf"/>
</dbReference>
<dbReference type="RefSeq" id="XP_013903826.1">
    <property type="nucleotide sequence ID" value="XM_014048372.1"/>
</dbReference>
<dbReference type="Proteomes" id="UP000054498">
    <property type="component" value="Unassembled WGS sequence"/>
</dbReference>
<feature type="domain" description="Peptidase C1A papain C-terminal" evidence="3">
    <location>
        <begin position="86"/>
        <end position="135"/>
    </location>
</feature>
<keyword evidence="4" id="KW-0645">Protease</keyword>
<dbReference type="KEGG" id="mng:MNEG_3144"/>
<evidence type="ECO:0000313" key="5">
    <source>
        <dbReference type="Proteomes" id="UP000054498"/>
    </source>
</evidence>
<dbReference type="PROSITE" id="PS00640">
    <property type="entry name" value="THIOL_PROTEASE_ASN"/>
    <property type="match status" value="1"/>
</dbReference>
<dbReference type="GO" id="GO:0016807">
    <property type="term" value="F:cysteine-type carboxypeptidase activity"/>
    <property type="evidence" value="ECO:0007669"/>
    <property type="project" value="UniProtKB-EC"/>
</dbReference>
<feature type="region of interest" description="Disordered" evidence="2">
    <location>
        <begin position="222"/>
        <end position="241"/>
    </location>
</feature>
<keyword evidence="5" id="KW-1185">Reference proteome</keyword>
<dbReference type="STRING" id="145388.A0A0D2MWG1"/>
<dbReference type="InterPro" id="IPR013128">
    <property type="entry name" value="Peptidase_C1A"/>
</dbReference>